<proteinExistence type="predicted"/>
<name>A0A166JMG9_9BASI</name>
<organism evidence="1 2">
    <name type="scientific">Calocera cornea HHB12733</name>
    <dbReference type="NCBI Taxonomy" id="1353952"/>
    <lineage>
        <taxon>Eukaryota</taxon>
        <taxon>Fungi</taxon>
        <taxon>Dikarya</taxon>
        <taxon>Basidiomycota</taxon>
        <taxon>Agaricomycotina</taxon>
        <taxon>Dacrymycetes</taxon>
        <taxon>Dacrymycetales</taxon>
        <taxon>Dacrymycetaceae</taxon>
        <taxon>Calocera</taxon>
    </lineage>
</organism>
<dbReference type="InParanoid" id="A0A166JMG9"/>
<sequence length="268" mass="29491">MPECPMCLKEFPLMAGDTAGCAKCLEWTAQNKHAMSAQCRGCGRTAPYMVEGSVCGSCDRKLGDTHAVQAAIAEEMAAPPNPRNPTILAPLTQRQVVSKTTEQIIGRMSAAHQHASQRHSMYGALPARLKVPTSLSHQKKAILVNIPPENSFIVNVTEILVQPRKNNAHFTCVASRYLATEPWKNIEQAIIAALDAQAFKHPLHRCRVTSKSEFLPDSTSGDLQLLVDRHTEGLLKDIHISITDLAKKNLPMKVALWLSDQDEWKGRG</sequence>
<gene>
    <name evidence="1" type="ORF">CALCODRAFT_513618</name>
</gene>
<accession>A0A166JMG9</accession>
<dbReference type="Proteomes" id="UP000076842">
    <property type="component" value="Unassembled WGS sequence"/>
</dbReference>
<dbReference type="EMBL" id="KV424362">
    <property type="protein sequence ID" value="KZT44833.1"/>
    <property type="molecule type" value="Genomic_DNA"/>
</dbReference>
<dbReference type="AlphaFoldDB" id="A0A166JMG9"/>
<feature type="non-terminal residue" evidence="1">
    <location>
        <position position="268"/>
    </location>
</feature>
<keyword evidence="2" id="KW-1185">Reference proteome</keyword>
<protein>
    <submittedName>
        <fullName evidence="1">Uncharacterized protein</fullName>
    </submittedName>
</protein>
<evidence type="ECO:0000313" key="2">
    <source>
        <dbReference type="Proteomes" id="UP000076842"/>
    </source>
</evidence>
<evidence type="ECO:0000313" key="1">
    <source>
        <dbReference type="EMBL" id="KZT44833.1"/>
    </source>
</evidence>
<reference evidence="1 2" key="1">
    <citation type="journal article" date="2016" name="Mol. Biol. Evol.">
        <title>Comparative Genomics of Early-Diverging Mushroom-Forming Fungi Provides Insights into the Origins of Lignocellulose Decay Capabilities.</title>
        <authorList>
            <person name="Nagy L.G."/>
            <person name="Riley R."/>
            <person name="Tritt A."/>
            <person name="Adam C."/>
            <person name="Daum C."/>
            <person name="Floudas D."/>
            <person name="Sun H."/>
            <person name="Yadav J.S."/>
            <person name="Pangilinan J."/>
            <person name="Larsson K.H."/>
            <person name="Matsuura K."/>
            <person name="Barry K."/>
            <person name="Labutti K."/>
            <person name="Kuo R."/>
            <person name="Ohm R.A."/>
            <person name="Bhattacharya S.S."/>
            <person name="Shirouzu T."/>
            <person name="Yoshinaga Y."/>
            <person name="Martin F.M."/>
            <person name="Grigoriev I.V."/>
            <person name="Hibbett D.S."/>
        </authorList>
    </citation>
    <scope>NUCLEOTIDE SEQUENCE [LARGE SCALE GENOMIC DNA]</scope>
    <source>
        <strain evidence="1 2">HHB12733</strain>
    </source>
</reference>